<proteinExistence type="predicted"/>
<dbReference type="EMBL" id="AHNQ02000050">
    <property type="protein sequence ID" value="EKO23162.1"/>
    <property type="molecule type" value="Genomic_DNA"/>
</dbReference>
<accession>A0A0F6H4M8</accession>
<protein>
    <submittedName>
        <fullName evidence="2">Uncharacterized protein</fullName>
    </submittedName>
</protein>
<keyword evidence="1" id="KW-0472">Membrane</keyword>
<dbReference type="AlphaFoldDB" id="A0A0F6H4M8"/>
<name>A0A0F6H4M8_LEPIR</name>
<sequence length="52" mass="6265">MFFYPCINNQPLNRSKNKRLIHKDAKFLLVPIFLSSIHFLIFQISYLENSKH</sequence>
<evidence type="ECO:0000256" key="1">
    <source>
        <dbReference type="SAM" id="Phobius"/>
    </source>
</evidence>
<evidence type="ECO:0000313" key="3">
    <source>
        <dbReference type="Proteomes" id="UP000006324"/>
    </source>
</evidence>
<keyword evidence="1" id="KW-0812">Transmembrane</keyword>
<evidence type="ECO:0000313" key="2">
    <source>
        <dbReference type="EMBL" id="EKO23162.1"/>
    </source>
</evidence>
<reference evidence="2 3" key="1">
    <citation type="submission" date="2012-09" db="EMBL/GenBank/DDBJ databases">
        <authorList>
            <person name="Harkins D.M."/>
            <person name="Durkin A.S."/>
            <person name="Brinkac L.M."/>
            <person name="Selengut J.D."/>
            <person name="Sanka R."/>
            <person name="DePew J."/>
            <person name="Purushe J."/>
            <person name="Chanthongthip A."/>
            <person name="Lattana O."/>
            <person name="Phetsouvanh R."/>
            <person name="Newton P.N."/>
            <person name="Vinetz J.M."/>
            <person name="Sutton G.G."/>
            <person name="Nelson W.C."/>
            <person name="Fouts D.E."/>
        </authorList>
    </citation>
    <scope>NUCLEOTIDE SEQUENCE [LARGE SCALE GENOMIC DNA]</scope>
    <source>
        <strain evidence="2 3">UI 12621</strain>
    </source>
</reference>
<feature type="transmembrane region" description="Helical" evidence="1">
    <location>
        <begin position="27"/>
        <end position="46"/>
    </location>
</feature>
<comment type="caution">
    <text evidence="2">The sequence shown here is derived from an EMBL/GenBank/DDBJ whole genome shotgun (WGS) entry which is preliminary data.</text>
</comment>
<keyword evidence="1" id="KW-1133">Transmembrane helix</keyword>
<dbReference type="Proteomes" id="UP000006324">
    <property type="component" value="Unassembled WGS sequence"/>
</dbReference>
<organism evidence="2 3">
    <name type="scientific">Leptospira interrogans str. UI 12621</name>
    <dbReference type="NCBI Taxonomy" id="1049937"/>
    <lineage>
        <taxon>Bacteria</taxon>
        <taxon>Pseudomonadati</taxon>
        <taxon>Spirochaetota</taxon>
        <taxon>Spirochaetia</taxon>
        <taxon>Leptospirales</taxon>
        <taxon>Leptospiraceae</taxon>
        <taxon>Leptospira</taxon>
    </lineage>
</organism>
<gene>
    <name evidence="2" type="ORF">LEP1GSC104_0201</name>
</gene>